<evidence type="ECO:0008006" key="3">
    <source>
        <dbReference type="Google" id="ProtNLM"/>
    </source>
</evidence>
<name>A0A317E8Y3_9PROT</name>
<dbReference type="OrthoDB" id="7582980at2"/>
<dbReference type="AlphaFoldDB" id="A0A317E8Y3"/>
<gene>
    <name evidence="1" type="ORF">DKG74_09970</name>
</gene>
<proteinExistence type="predicted"/>
<protein>
    <recommendedName>
        <fullName evidence="3">Phage tail assembly chaperone</fullName>
    </recommendedName>
</protein>
<dbReference type="EMBL" id="QGLE01000005">
    <property type="protein sequence ID" value="PWR22754.1"/>
    <property type="molecule type" value="Genomic_DNA"/>
</dbReference>
<keyword evidence="2" id="KW-1185">Reference proteome</keyword>
<accession>A0A317E8Y3</accession>
<dbReference type="Proteomes" id="UP000245461">
    <property type="component" value="Unassembled WGS sequence"/>
</dbReference>
<dbReference type="InterPro" id="IPR019056">
    <property type="entry name" value="Phage_TAC_6"/>
</dbReference>
<organism evidence="1 2">
    <name type="scientific">Zavarzinia aquatilis</name>
    <dbReference type="NCBI Taxonomy" id="2211142"/>
    <lineage>
        <taxon>Bacteria</taxon>
        <taxon>Pseudomonadati</taxon>
        <taxon>Pseudomonadota</taxon>
        <taxon>Alphaproteobacteria</taxon>
        <taxon>Rhodospirillales</taxon>
        <taxon>Zavarziniaceae</taxon>
        <taxon>Zavarzinia</taxon>
    </lineage>
</organism>
<comment type="caution">
    <text evidence="1">The sequence shown here is derived from an EMBL/GenBank/DDBJ whole genome shotgun (WGS) entry which is preliminary data.</text>
</comment>
<reference evidence="1 2" key="1">
    <citation type="submission" date="2018-05" db="EMBL/GenBank/DDBJ databases">
        <title>Zavarzinia sp. HR-AS.</title>
        <authorList>
            <person name="Lee Y."/>
            <person name="Jeon C.O."/>
        </authorList>
    </citation>
    <scope>NUCLEOTIDE SEQUENCE [LARGE SCALE GENOMIC DNA]</scope>
    <source>
        <strain evidence="1 2">HR-AS</strain>
    </source>
</reference>
<evidence type="ECO:0000313" key="2">
    <source>
        <dbReference type="Proteomes" id="UP000245461"/>
    </source>
</evidence>
<sequence>MRRPARGGAGAGPGGAQPFVIGGVAVAAGLCTALFGWGPDAAWAATPRDLIQAIAARALMSRAGRPTPMRRAEFDELKSRLTLQG</sequence>
<dbReference type="Pfam" id="PF09550">
    <property type="entry name" value="Phage_TAC_6"/>
    <property type="match status" value="1"/>
</dbReference>
<evidence type="ECO:0000313" key="1">
    <source>
        <dbReference type="EMBL" id="PWR22754.1"/>
    </source>
</evidence>